<feature type="signal peptide" evidence="1">
    <location>
        <begin position="1"/>
        <end position="31"/>
    </location>
</feature>
<dbReference type="Proteomes" id="UP001652395">
    <property type="component" value="Unassembled WGS sequence"/>
</dbReference>
<name>A0ABT2V133_9FIRM</name>
<keyword evidence="1" id="KW-0732">Signal</keyword>
<dbReference type="RefSeq" id="WP_158359299.1">
    <property type="nucleotide sequence ID" value="NZ_JAOQJF010000025.1"/>
</dbReference>
<feature type="chain" id="PRO_5046625131" evidence="1">
    <location>
        <begin position="32"/>
        <end position="98"/>
    </location>
</feature>
<evidence type="ECO:0000313" key="3">
    <source>
        <dbReference type="Proteomes" id="UP001652395"/>
    </source>
</evidence>
<dbReference type="EMBL" id="JAOQJF010000025">
    <property type="protein sequence ID" value="MCU6800597.1"/>
    <property type="molecule type" value="Genomic_DNA"/>
</dbReference>
<evidence type="ECO:0000313" key="2">
    <source>
        <dbReference type="EMBL" id="MCU6800597.1"/>
    </source>
</evidence>
<reference evidence="2 3" key="1">
    <citation type="journal article" date="2021" name="ISME Commun">
        <title>Automated analysis of genomic sequences facilitates high-throughput and comprehensive description of bacteria.</title>
        <authorList>
            <person name="Hitch T.C.A."/>
        </authorList>
    </citation>
    <scope>NUCLEOTIDE SEQUENCE [LARGE SCALE GENOMIC DNA]</scope>
    <source>
        <strain evidence="3">f_CCE</strain>
    </source>
</reference>
<organism evidence="2 3">
    <name type="scientific">Alitiscatomonas aceti</name>
    <dbReference type="NCBI Taxonomy" id="2981724"/>
    <lineage>
        <taxon>Bacteria</taxon>
        <taxon>Bacillati</taxon>
        <taxon>Bacillota</taxon>
        <taxon>Clostridia</taxon>
        <taxon>Lachnospirales</taxon>
        <taxon>Lachnospiraceae</taxon>
        <taxon>Alitiscatomonas</taxon>
    </lineage>
</organism>
<evidence type="ECO:0000256" key="1">
    <source>
        <dbReference type="SAM" id="SignalP"/>
    </source>
</evidence>
<proteinExistence type="predicted"/>
<accession>A0ABT2V133</accession>
<keyword evidence="3" id="KW-1185">Reference proteome</keyword>
<sequence length="98" mass="10800">MSGNSFNNIKMFFSACFFTACIFSFPIISLADTTVYIGKDRVNIANGSPNFTVGGYVTYNTNNGEVLDVASMKQWVENEGVYDVDLARFLARNGTDTN</sequence>
<gene>
    <name evidence="2" type="ORF">OCV69_11755</name>
</gene>
<protein>
    <submittedName>
        <fullName evidence="2">Uncharacterized protein</fullName>
    </submittedName>
</protein>
<comment type="caution">
    <text evidence="2">The sequence shown here is derived from an EMBL/GenBank/DDBJ whole genome shotgun (WGS) entry which is preliminary data.</text>
</comment>